<feature type="region of interest" description="Disordered" evidence="6">
    <location>
        <begin position="284"/>
        <end position="303"/>
    </location>
</feature>
<evidence type="ECO:0000256" key="1">
    <source>
        <dbReference type="ARBA" id="ARBA00006540"/>
    </source>
</evidence>
<dbReference type="FunFam" id="2.40.30.10:FF:000049">
    <property type="entry name" value="39S ribosomal protein L3, mitochondrial"/>
    <property type="match status" value="1"/>
</dbReference>
<evidence type="ECO:0000313" key="7">
    <source>
        <dbReference type="EMBL" id="SVE84915.1"/>
    </source>
</evidence>
<dbReference type="SUPFAM" id="SSF50447">
    <property type="entry name" value="Translation proteins"/>
    <property type="match status" value="1"/>
</dbReference>
<dbReference type="Pfam" id="PF00297">
    <property type="entry name" value="Ribosomal_L3"/>
    <property type="match status" value="1"/>
</dbReference>
<dbReference type="InterPro" id="IPR009000">
    <property type="entry name" value="Transl_B-barrel_sf"/>
</dbReference>
<dbReference type="EMBL" id="LR015296">
    <property type="protein sequence ID" value="SVE84915.1"/>
    <property type="molecule type" value="mRNA"/>
</dbReference>
<dbReference type="PANTHER" id="PTHR11229:SF8">
    <property type="entry name" value="LARGE RIBOSOMAL SUBUNIT PROTEIN UL3M"/>
    <property type="match status" value="1"/>
</dbReference>
<accession>A0A4Y7MWA6</accession>
<dbReference type="InterPro" id="IPR000597">
    <property type="entry name" value="Ribosomal_uL3"/>
</dbReference>
<dbReference type="FunFam" id="2.40.30.10:FF:000180">
    <property type="entry name" value="Mitochondrial ribosomal protein L3"/>
    <property type="match status" value="1"/>
</dbReference>
<dbReference type="AlphaFoldDB" id="A0A4Y7MWA6"/>
<name>A0A4Y7MWA6_DAPPU</name>
<evidence type="ECO:0000256" key="5">
    <source>
        <dbReference type="ARBA" id="ARBA00035396"/>
    </source>
</evidence>
<comment type="similarity">
    <text evidence="1">Belongs to the universal ribosomal protein uL3 family.</text>
</comment>
<dbReference type="GO" id="GO:1990904">
    <property type="term" value="C:ribonucleoprotein complex"/>
    <property type="evidence" value="ECO:0007669"/>
    <property type="project" value="UniProtKB-KW"/>
</dbReference>
<dbReference type="GO" id="GO:0005840">
    <property type="term" value="C:ribosome"/>
    <property type="evidence" value="ECO:0007669"/>
    <property type="project" value="UniProtKB-KW"/>
</dbReference>
<dbReference type="PANTHER" id="PTHR11229">
    <property type="entry name" value="50S RIBOSOMAL PROTEIN L3"/>
    <property type="match status" value="1"/>
</dbReference>
<dbReference type="GO" id="GO:0003735">
    <property type="term" value="F:structural constituent of ribosome"/>
    <property type="evidence" value="ECO:0007669"/>
    <property type="project" value="InterPro"/>
</dbReference>
<gene>
    <name evidence="7" type="primary">EOG090X07HN</name>
</gene>
<proteinExistence type="evidence at transcript level"/>
<dbReference type="NCBIfam" id="TIGR03625">
    <property type="entry name" value="L3_bact"/>
    <property type="match status" value="1"/>
</dbReference>
<dbReference type="InterPro" id="IPR019927">
    <property type="entry name" value="Ribosomal_uL3_bac/org-type"/>
</dbReference>
<evidence type="ECO:0000256" key="4">
    <source>
        <dbReference type="ARBA" id="ARBA00035209"/>
    </source>
</evidence>
<protein>
    <recommendedName>
        <fullName evidence="4">Large ribosomal subunit protein uL3m</fullName>
    </recommendedName>
    <alternativeName>
        <fullName evidence="5">39S ribosomal protein L3, mitochondrial</fullName>
    </alternativeName>
</protein>
<organism evidence="7">
    <name type="scientific">Daphnia pulex</name>
    <name type="common">Water flea</name>
    <dbReference type="NCBI Taxonomy" id="6669"/>
    <lineage>
        <taxon>Eukaryota</taxon>
        <taxon>Metazoa</taxon>
        <taxon>Ecdysozoa</taxon>
        <taxon>Arthropoda</taxon>
        <taxon>Crustacea</taxon>
        <taxon>Branchiopoda</taxon>
        <taxon>Diplostraca</taxon>
        <taxon>Cladocera</taxon>
        <taxon>Anomopoda</taxon>
        <taxon>Daphniidae</taxon>
        <taxon>Daphnia</taxon>
    </lineage>
</organism>
<reference evidence="7" key="1">
    <citation type="submission" date="2018-08" db="EMBL/GenBank/DDBJ databases">
        <authorList>
            <person name="Cornetti L."/>
        </authorList>
    </citation>
    <scope>NUCLEOTIDE SEQUENCE</scope>
    <source>
        <strain evidence="7">TCO</strain>
    </source>
</reference>
<sequence>MPNSAGHVKFVMPPIGSIGSGLASYRDLTRTLTDEKSTLYSALSAIVYMLQSLNRSPFLLGFLSNHEQVRNMSRVKRRNTHPGYWLSLKNVQKKDDKISADNLRFMREVIQDKYKNKSPLKVSELQIEKTEWDPKTKRSGVIARNIGRQQMWDKDGNKIVCTVLHVLDNHVIRYIPPEEYVKTSRGAIHFKNKTPLGCLVVGAEATNPEKFTRQYCNLFAEVGLMPKKTLSRFIITPNAALPPCTPITAGHFLVGQAVDVYGKTVDHGFQGVVKRWGFKGGPASHGATKFHRRGGTIGTGRDKARVWPGTKMPGHMGSERRYNRGLMIMRINMKYNVIYVKGTVPGATNSIVRIFDTLLPLRKFKEAPPHPTYFPPEDGTQKEEDIWDSRLHVFGSPSISV</sequence>
<evidence type="ECO:0000256" key="3">
    <source>
        <dbReference type="ARBA" id="ARBA00023274"/>
    </source>
</evidence>
<keyword evidence="3" id="KW-0687">Ribonucleoprotein</keyword>
<dbReference type="OrthoDB" id="274683at2759"/>
<keyword evidence="2" id="KW-0689">Ribosomal protein</keyword>
<dbReference type="Gene3D" id="2.40.30.10">
    <property type="entry name" value="Translation factors"/>
    <property type="match status" value="2"/>
</dbReference>
<evidence type="ECO:0000256" key="6">
    <source>
        <dbReference type="SAM" id="MobiDB-lite"/>
    </source>
</evidence>
<evidence type="ECO:0000256" key="2">
    <source>
        <dbReference type="ARBA" id="ARBA00022980"/>
    </source>
</evidence>
<dbReference type="GO" id="GO:0006412">
    <property type="term" value="P:translation"/>
    <property type="evidence" value="ECO:0007669"/>
    <property type="project" value="InterPro"/>
</dbReference>